<evidence type="ECO:0000313" key="11">
    <source>
        <dbReference type="EMBL" id="OWF37122.1"/>
    </source>
</evidence>
<keyword evidence="12" id="KW-1185">Reference proteome</keyword>
<comment type="caution">
    <text evidence="11">The sequence shown here is derived from an EMBL/GenBank/DDBJ whole genome shotgun (WGS) entry which is preliminary data.</text>
</comment>
<dbReference type="SUPFAM" id="SSF48208">
    <property type="entry name" value="Six-hairpin glycosidases"/>
    <property type="match status" value="1"/>
</dbReference>
<keyword evidence="3" id="KW-0326">Glycosidase</keyword>
<dbReference type="Pfam" id="PF03632">
    <property type="entry name" value="Glyco_hydro_65m"/>
    <property type="match status" value="1"/>
</dbReference>
<evidence type="ECO:0000256" key="5">
    <source>
        <dbReference type="ARBA" id="ARBA00053339"/>
    </source>
</evidence>
<evidence type="ECO:0000259" key="10">
    <source>
        <dbReference type="Pfam" id="PF03632"/>
    </source>
</evidence>
<comment type="function">
    <text evidence="5">Catalyzes the hydrolysis of glucose from the disaccharide unit linked to hydroxylysine residues of collagen and collagen-like proteins.</text>
</comment>
<comment type="similarity">
    <text evidence="1">Belongs to the glycosyl hydrolase 65 family.</text>
</comment>
<dbReference type="InterPro" id="IPR012341">
    <property type="entry name" value="6hp_glycosidase-like_sf"/>
</dbReference>
<evidence type="ECO:0000256" key="9">
    <source>
        <dbReference type="SAM" id="SignalP"/>
    </source>
</evidence>
<feature type="signal peptide" evidence="9">
    <location>
        <begin position="1"/>
        <end position="25"/>
    </location>
</feature>
<feature type="chain" id="PRO_5013278831" description="Protein-glucosylgalactosylhydroxylysine glucosidase" evidence="9">
    <location>
        <begin position="26"/>
        <end position="737"/>
    </location>
</feature>
<dbReference type="InterPro" id="IPR008928">
    <property type="entry name" value="6-hairpin_glycosidase_sf"/>
</dbReference>
<sequence>MNNINGRMVLIVLAFLSLDIGISLGNGTNNTEEADHHDDHVTLWHGPSTVIIKDTKRPYPAFLDQDVTILSVDSLPDAASMPTIGNGYLATLVHSDTMYMNGVYNGPNGTSHRARLRSTSSINITDFSFPVTGRKYSLDVGRGMYIEEYTSDDVRVEMNMYAHQLLNRLLVTEISVVNNGHLSVHMNLSQNIGLPSEDLSFQTADREVISQFRKDYGNTNEAEFDTAGTIPLVSLSTWVPDTITVEAGGNVRYLFQTCVQPYENGEYFMKGIDYFFNGTLRSSHEQKWEEIWRKGRIDMDGDVNISRINYAALYYLLSEVPRDESYGPFLGISPGGLAHGALHKDYQGHIFWDQETWMFPPILALHSDKGKKVLETRIKKHASAKQIAKLRGYEGAMYPWESAYTGLEVCPLAQYSDYEQHITGDIALAFKQYVMMTRDKHFLDSEGAADVITDIASFWMSRMTYNQDEDRYEINDVMPPDEYHYPVNNSVYTNSVAKISLLLPKYALPLINRKPDPRFEDIANKTFIPFNDTGKWHPEYDGYTQDETVKQADVVLLGFPLMVDLSEEIRKNDLEIYEKVTPGGPAMTWGMFAIGWLELNEIAKAERLFKKQFINVVPPFNIWSEVENGGGARNFLTGIGGYLQSLIFGYGGFRIFEDRLQFDPTLPPDISTFNLTGIDYLDGSFDFHFAETHMSVKQTKVAMGAMNLTVTSSGQTETLDVGVWVQYPRDKAYLVLG</sequence>
<evidence type="ECO:0000256" key="6">
    <source>
        <dbReference type="ARBA" id="ARBA00066430"/>
    </source>
</evidence>
<evidence type="ECO:0000256" key="2">
    <source>
        <dbReference type="ARBA" id="ARBA00022801"/>
    </source>
</evidence>
<evidence type="ECO:0000256" key="7">
    <source>
        <dbReference type="ARBA" id="ARBA00071505"/>
    </source>
</evidence>
<proteinExistence type="inferred from homology"/>
<dbReference type="EC" id="3.2.1.107" evidence="6"/>
<dbReference type="Gene3D" id="1.50.10.10">
    <property type="match status" value="1"/>
</dbReference>
<dbReference type="GO" id="GO:0047402">
    <property type="term" value="F:protein-glucosylgalactosylhydroxylysine glucosidase activity"/>
    <property type="evidence" value="ECO:0007669"/>
    <property type="project" value="UniProtKB-EC"/>
</dbReference>
<dbReference type="FunFam" id="1.50.10.10:FF:000023">
    <property type="entry name" value="Protein-glucosylgalactosylhydroxylysine glucosidase"/>
    <property type="match status" value="1"/>
</dbReference>
<dbReference type="STRING" id="6573.A0A210PKW2"/>
<organism evidence="11 12">
    <name type="scientific">Mizuhopecten yessoensis</name>
    <name type="common">Japanese scallop</name>
    <name type="synonym">Patinopecten yessoensis</name>
    <dbReference type="NCBI Taxonomy" id="6573"/>
    <lineage>
        <taxon>Eukaryota</taxon>
        <taxon>Metazoa</taxon>
        <taxon>Spiralia</taxon>
        <taxon>Lophotrochozoa</taxon>
        <taxon>Mollusca</taxon>
        <taxon>Bivalvia</taxon>
        <taxon>Autobranchia</taxon>
        <taxon>Pteriomorphia</taxon>
        <taxon>Pectinida</taxon>
        <taxon>Pectinoidea</taxon>
        <taxon>Pectinidae</taxon>
        <taxon>Mizuhopecten</taxon>
    </lineage>
</organism>
<feature type="domain" description="Glycoside hydrolase family 65 central catalytic" evidence="10">
    <location>
        <begin position="342"/>
        <end position="547"/>
    </location>
</feature>
<dbReference type="OrthoDB" id="200349at2759"/>
<reference evidence="11 12" key="1">
    <citation type="journal article" date="2017" name="Nat. Ecol. Evol.">
        <title>Scallop genome provides insights into evolution of bilaterian karyotype and development.</title>
        <authorList>
            <person name="Wang S."/>
            <person name="Zhang J."/>
            <person name="Jiao W."/>
            <person name="Li J."/>
            <person name="Xun X."/>
            <person name="Sun Y."/>
            <person name="Guo X."/>
            <person name="Huan P."/>
            <person name="Dong B."/>
            <person name="Zhang L."/>
            <person name="Hu X."/>
            <person name="Sun X."/>
            <person name="Wang J."/>
            <person name="Zhao C."/>
            <person name="Wang Y."/>
            <person name="Wang D."/>
            <person name="Huang X."/>
            <person name="Wang R."/>
            <person name="Lv J."/>
            <person name="Li Y."/>
            <person name="Zhang Z."/>
            <person name="Liu B."/>
            <person name="Lu W."/>
            <person name="Hui Y."/>
            <person name="Liang J."/>
            <person name="Zhou Z."/>
            <person name="Hou R."/>
            <person name="Li X."/>
            <person name="Liu Y."/>
            <person name="Li H."/>
            <person name="Ning X."/>
            <person name="Lin Y."/>
            <person name="Zhao L."/>
            <person name="Xing Q."/>
            <person name="Dou J."/>
            <person name="Li Y."/>
            <person name="Mao J."/>
            <person name="Guo H."/>
            <person name="Dou H."/>
            <person name="Li T."/>
            <person name="Mu C."/>
            <person name="Jiang W."/>
            <person name="Fu Q."/>
            <person name="Fu X."/>
            <person name="Miao Y."/>
            <person name="Liu J."/>
            <person name="Yu Q."/>
            <person name="Li R."/>
            <person name="Liao H."/>
            <person name="Li X."/>
            <person name="Kong Y."/>
            <person name="Jiang Z."/>
            <person name="Chourrout D."/>
            <person name="Li R."/>
            <person name="Bao Z."/>
        </authorList>
    </citation>
    <scope>NUCLEOTIDE SEQUENCE [LARGE SCALE GENOMIC DNA]</scope>
    <source>
        <strain evidence="11 12">PY_sf001</strain>
    </source>
</reference>
<dbReference type="EMBL" id="NEDP02005595">
    <property type="protein sequence ID" value="OWF37122.1"/>
    <property type="molecule type" value="Genomic_DNA"/>
</dbReference>
<dbReference type="Gene3D" id="2.60.420.10">
    <property type="entry name" value="Maltose phosphorylase, domain 3"/>
    <property type="match status" value="1"/>
</dbReference>
<evidence type="ECO:0000256" key="1">
    <source>
        <dbReference type="ARBA" id="ARBA00006768"/>
    </source>
</evidence>
<name>A0A210PKW2_MIZYE</name>
<comment type="catalytic activity">
    <reaction evidence="4">
        <text>(5R)-5-O-[alpha-D-glucosyl-(1-&gt;2)-beta-D-galactosyl]-5-hydroxy-L-lysyl-[collagen] + H2O = (5R)-5-O-(beta-D-galactosyl)-5-hydroxy-L-lysyl-[collagen] + D-glucose</text>
        <dbReference type="Rhea" id="RHEA:11068"/>
        <dbReference type="Rhea" id="RHEA-COMP:12753"/>
        <dbReference type="Rhea" id="RHEA-COMP:12754"/>
        <dbReference type="ChEBI" id="CHEBI:4167"/>
        <dbReference type="ChEBI" id="CHEBI:15377"/>
        <dbReference type="ChEBI" id="CHEBI:133443"/>
        <dbReference type="ChEBI" id="CHEBI:133452"/>
        <dbReference type="EC" id="3.2.1.107"/>
    </reaction>
</comment>
<keyword evidence="2" id="KW-0378">Hydrolase</keyword>
<evidence type="ECO:0000256" key="3">
    <source>
        <dbReference type="ARBA" id="ARBA00023295"/>
    </source>
</evidence>
<gene>
    <name evidence="11" type="ORF">KP79_PYT09812</name>
</gene>
<dbReference type="PANTHER" id="PTHR11051">
    <property type="entry name" value="GLYCOSYL HYDROLASE-RELATED"/>
    <property type="match status" value="1"/>
</dbReference>
<dbReference type="Proteomes" id="UP000242188">
    <property type="component" value="Unassembled WGS sequence"/>
</dbReference>
<evidence type="ECO:0000256" key="4">
    <source>
        <dbReference type="ARBA" id="ARBA00051415"/>
    </source>
</evidence>
<protein>
    <recommendedName>
        <fullName evidence="7">Protein-glucosylgalactosylhydroxylysine glucosidase</fullName>
        <ecNumber evidence="6">3.2.1.107</ecNumber>
    </recommendedName>
    <alternativeName>
        <fullName evidence="8">Acid trehalase-like protein 1</fullName>
    </alternativeName>
</protein>
<accession>A0A210PKW2</accession>
<dbReference type="AlphaFoldDB" id="A0A210PKW2"/>
<dbReference type="InterPro" id="IPR005195">
    <property type="entry name" value="Glyco_hydro_65_M"/>
</dbReference>
<keyword evidence="9" id="KW-0732">Signal</keyword>
<dbReference type="PANTHER" id="PTHR11051:SF8">
    <property type="entry name" value="PROTEIN-GLUCOSYLGALACTOSYLHYDROXYLYSINE GLUCOSIDASE"/>
    <property type="match status" value="1"/>
</dbReference>
<evidence type="ECO:0000313" key="12">
    <source>
        <dbReference type="Proteomes" id="UP000242188"/>
    </source>
</evidence>
<dbReference type="GO" id="GO:0005975">
    <property type="term" value="P:carbohydrate metabolic process"/>
    <property type="evidence" value="ECO:0007669"/>
    <property type="project" value="InterPro"/>
</dbReference>
<evidence type="ECO:0000256" key="8">
    <source>
        <dbReference type="ARBA" id="ARBA00079982"/>
    </source>
</evidence>